<evidence type="ECO:0000313" key="2">
    <source>
        <dbReference type="EMBL" id="OLU46726.1"/>
    </source>
</evidence>
<feature type="transmembrane region" description="Helical" evidence="1">
    <location>
        <begin position="52"/>
        <end position="74"/>
    </location>
</feature>
<dbReference type="AlphaFoldDB" id="A0A1U7NN52"/>
<evidence type="ECO:0000256" key="1">
    <source>
        <dbReference type="SAM" id="Phobius"/>
    </source>
</evidence>
<sequence length="294" mass="32934">MELILEGVHHAFEDTWLMLPLLYIAYCIIEYFERKDNQDDSLFFALQKYGPLIGALIGLIPQCGFSILAAMLFVQNNITIGTLLAVFIATSDEAIPILLSEPRLFGTLGLLLVCKFLIAIIAGYFVDRLIFKHQKIARFEDMEEEEDEEWDEDEQAASSCPCCYPQYPLWLSALIRSVKIYLFIFIVTFVFTILIHVVGEATLSKFLLTNSIWQPILASIFGFIPNCAATVVLCQLFALGQLSFGSLLAGLITNAGLGFLVLFQYGEKKKTILTIALILWIIAVLSGMIASLFF</sequence>
<evidence type="ECO:0000313" key="3">
    <source>
        <dbReference type="Proteomes" id="UP000186705"/>
    </source>
</evidence>
<feature type="transmembrane region" description="Helical" evidence="1">
    <location>
        <begin position="15"/>
        <end position="32"/>
    </location>
</feature>
<dbReference type="Proteomes" id="UP000186705">
    <property type="component" value="Unassembled WGS sequence"/>
</dbReference>
<dbReference type="OrthoDB" id="9783550at2"/>
<organism evidence="2 3">
    <name type="scientific">Dubosiella newyorkensis</name>
    <dbReference type="NCBI Taxonomy" id="1862672"/>
    <lineage>
        <taxon>Bacteria</taxon>
        <taxon>Bacillati</taxon>
        <taxon>Bacillota</taxon>
        <taxon>Erysipelotrichia</taxon>
        <taxon>Erysipelotrichales</taxon>
        <taxon>Erysipelotrichaceae</taxon>
        <taxon>Dubosiella</taxon>
    </lineage>
</organism>
<accession>A0A1U7NN52</accession>
<comment type="caution">
    <text evidence="2">The sequence shown here is derived from an EMBL/GenBank/DDBJ whole genome shotgun (WGS) entry which is preliminary data.</text>
</comment>
<keyword evidence="1" id="KW-1133">Transmembrane helix</keyword>
<feature type="transmembrane region" description="Helical" evidence="1">
    <location>
        <begin position="272"/>
        <end position="293"/>
    </location>
</feature>
<keyword evidence="1" id="KW-0472">Membrane</keyword>
<feature type="transmembrane region" description="Helical" evidence="1">
    <location>
        <begin position="180"/>
        <end position="203"/>
    </location>
</feature>
<name>A0A1U7NN52_9FIRM</name>
<keyword evidence="1" id="KW-0812">Transmembrane</keyword>
<keyword evidence="3" id="KW-1185">Reference proteome</keyword>
<dbReference type="NCBIfam" id="NF037962">
    <property type="entry name" value="arsenic_eff"/>
    <property type="match status" value="1"/>
</dbReference>
<evidence type="ECO:0008006" key="4">
    <source>
        <dbReference type="Google" id="ProtNLM"/>
    </source>
</evidence>
<dbReference type="GeneID" id="78275325"/>
<gene>
    <name evidence="2" type="ORF">BO225_05100</name>
</gene>
<protein>
    <recommendedName>
        <fullName evidence="4">Arsenic efflux protein</fullName>
    </recommendedName>
</protein>
<feature type="transmembrane region" description="Helical" evidence="1">
    <location>
        <begin position="104"/>
        <end position="126"/>
    </location>
</feature>
<proteinExistence type="predicted"/>
<dbReference type="RefSeq" id="WP_076341207.1">
    <property type="nucleotide sequence ID" value="NZ_CAPDDE010000025.1"/>
</dbReference>
<dbReference type="STRING" id="1862672.BO225_05100"/>
<reference evidence="2 3" key="1">
    <citation type="submission" date="2016-11" db="EMBL/GenBank/DDBJ databases">
        <title>Description of two novel members of the family Erysipelotrichaceae: Ileibacterium lipovorans gen. nov., sp. nov. and Dubosiella newyorkensis, gen. nov., sp. nov.</title>
        <authorList>
            <person name="Cox L.M."/>
            <person name="Sohn J."/>
            <person name="Tyrrell K.L."/>
            <person name="Citron D.M."/>
            <person name="Lawson P.A."/>
            <person name="Patel N.B."/>
            <person name="Iizumi T."/>
            <person name="Perez-Perez G.I."/>
            <person name="Goldstein E.J."/>
            <person name="Blaser M.J."/>
        </authorList>
    </citation>
    <scope>NUCLEOTIDE SEQUENCE [LARGE SCALE GENOMIC DNA]</scope>
    <source>
        <strain evidence="2 3">NYU-BL-A4</strain>
    </source>
</reference>
<feature type="transmembrane region" description="Helical" evidence="1">
    <location>
        <begin position="215"/>
        <end position="238"/>
    </location>
</feature>
<dbReference type="InterPro" id="IPR021552">
    <property type="entry name" value="ArsP_2"/>
</dbReference>
<dbReference type="EMBL" id="MPKA01000060">
    <property type="protein sequence ID" value="OLU46726.1"/>
    <property type="molecule type" value="Genomic_DNA"/>
</dbReference>
<feature type="transmembrane region" description="Helical" evidence="1">
    <location>
        <begin position="244"/>
        <end position="265"/>
    </location>
</feature>
<dbReference type="Pfam" id="PF11449">
    <property type="entry name" value="ArsP_2"/>
    <property type="match status" value="2"/>
</dbReference>